<dbReference type="PANTHER" id="PTHR47988">
    <property type="entry name" value="SOMATIC EMBRYOGENESIS RECEPTOR KINASE 1"/>
    <property type="match status" value="1"/>
</dbReference>
<dbReference type="Proteomes" id="UP000076962">
    <property type="component" value="Unassembled WGS sequence"/>
</dbReference>
<feature type="domain" description="Leucine-rich repeat-containing N-terminal plant-type" evidence="8">
    <location>
        <begin position="42"/>
        <end position="79"/>
    </location>
</feature>
<evidence type="ECO:0000259" key="8">
    <source>
        <dbReference type="Pfam" id="PF08263"/>
    </source>
</evidence>
<dbReference type="AlphaFoldDB" id="A0A176S253"/>
<sequence>MKQNKIFQNALWCLTLVLFAVIPFQVDAATDCASVTEIPQAECEALVAFYNSTNGPNWSDKTGWNETNTPCSWIGVTCSDGHVTELNLSENQLSGSIPSELGNLSHLTLLGLHENQLTGPIPSELGNLSDLRGLVLSENQLSGSIPIRLMTLPLDYLKLNNNCLTIPDDPELIAFLDEKDSEWATTQTNCDAPTDCASVTQIPQAECDARRR</sequence>
<dbReference type="GO" id="GO:0016020">
    <property type="term" value="C:membrane"/>
    <property type="evidence" value="ECO:0007669"/>
    <property type="project" value="UniProtKB-SubCell"/>
</dbReference>
<evidence type="ECO:0000313" key="9">
    <source>
        <dbReference type="EMBL" id="OAD22095.1"/>
    </source>
</evidence>
<name>A0A176S253_9GAMM</name>
<comment type="caution">
    <text evidence="9">The sequence shown here is derived from an EMBL/GenBank/DDBJ whole genome shotgun (WGS) entry which is preliminary data.</text>
</comment>
<keyword evidence="5" id="KW-1133">Transmembrane helix</keyword>
<evidence type="ECO:0000256" key="4">
    <source>
        <dbReference type="ARBA" id="ARBA00022737"/>
    </source>
</evidence>
<gene>
    <name evidence="9" type="ORF">THIOM_002120</name>
</gene>
<keyword evidence="4" id="KW-0677">Repeat</keyword>
<proteinExistence type="predicted"/>
<evidence type="ECO:0000256" key="3">
    <source>
        <dbReference type="ARBA" id="ARBA00022729"/>
    </source>
</evidence>
<dbReference type="InterPro" id="IPR032675">
    <property type="entry name" value="LRR_dom_sf"/>
</dbReference>
<keyword evidence="6" id="KW-0472">Membrane</keyword>
<evidence type="ECO:0000256" key="7">
    <source>
        <dbReference type="SAM" id="SignalP"/>
    </source>
</evidence>
<dbReference type="Pfam" id="PF00560">
    <property type="entry name" value="LRR_1"/>
    <property type="match status" value="2"/>
</dbReference>
<feature type="signal peptide" evidence="7">
    <location>
        <begin position="1"/>
        <end position="28"/>
    </location>
</feature>
<dbReference type="Gene3D" id="3.80.10.10">
    <property type="entry name" value="Ribonuclease Inhibitor"/>
    <property type="match status" value="1"/>
</dbReference>
<comment type="subcellular location">
    <subcellularLocation>
        <location evidence="1">Membrane</location>
    </subcellularLocation>
</comment>
<feature type="chain" id="PRO_5008048980" evidence="7">
    <location>
        <begin position="29"/>
        <end position="212"/>
    </location>
</feature>
<evidence type="ECO:0000256" key="5">
    <source>
        <dbReference type="ARBA" id="ARBA00022989"/>
    </source>
</evidence>
<dbReference type="Pfam" id="PF08263">
    <property type="entry name" value="LRRNT_2"/>
    <property type="match status" value="1"/>
</dbReference>
<keyword evidence="10" id="KW-1185">Reference proteome</keyword>
<evidence type="ECO:0000256" key="1">
    <source>
        <dbReference type="ARBA" id="ARBA00004370"/>
    </source>
</evidence>
<dbReference type="FunFam" id="3.80.10.10:FF:000129">
    <property type="entry name" value="Leucine-rich repeat receptor-like kinase"/>
    <property type="match status" value="1"/>
</dbReference>
<dbReference type="EMBL" id="LUTY01001175">
    <property type="protein sequence ID" value="OAD22095.1"/>
    <property type="molecule type" value="Genomic_DNA"/>
</dbReference>
<keyword evidence="2" id="KW-0812">Transmembrane</keyword>
<reference evidence="9 10" key="1">
    <citation type="submission" date="2016-05" db="EMBL/GenBank/DDBJ databases">
        <title>Single-cell genome of chain-forming Candidatus Thiomargarita nelsonii and comparison to other large sulfur-oxidizing bacteria.</title>
        <authorList>
            <person name="Winkel M."/>
            <person name="Salman V."/>
            <person name="Woyke T."/>
            <person name="Schulz-Vogt H."/>
            <person name="Richter M."/>
            <person name="Flood B."/>
            <person name="Bailey J."/>
            <person name="Amann R."/>
            <person name="Mussmann M."/>
        </authorList>
    </citation>
    <scope>NUCLEOTIDE SEQUENCE [LARGE SCALE GENOMIC DNA]</scope>
    <source>
        <strain evidence="9 10">THI036</strain>
    </source>
</reference>
<dbReference type="PATRIC" id="fig|1003181.4.peg.2905"/>
<protein>
    <submittedName>
        <fullName evidence="9">Secreted protein containing Leucine-rich repeat protein</fullName>
    </submittedName>
</protein>
<dbReference type="SUPFAM" id="SSF52058">
    <property type="entry name" value="L domain-like"/>
    <property type="match status" value="1"/>
</dbReference>
<keyword evidence="3 7" id="KW-0732">Signal</keyword>
<dbReference type="InterPro" id="IPR013210">
    <property type="entry name" value="LRR_N_plant-typ"/>
</dbReference>
<evidence type="ECO:0000256" key="2">
    <source>
        <dbReference type="ARBA" id="ARBA00022692"/>
    </source>
</evidence>
<accession>A0A176S253</accession>
<organism evidence="9 10">
    <name type="scientific">Candidatus Thiomargarita nelsonii</name>
    <dbReference type="NCBI Taxonomy" id="1003181"/>
    <lineage>
        <taxon>Bacteria</taxon>
        <taxon>Pseudomonadati</taxon>
        <taxon>Pseudomonadota</taxon>
        <taxon>Gammaproteobacteria</taxon>
        <taxon>Thiotrichales</taxon>
        <taxon>Thiotrichaceae</taxon>
        <taxon>Thiomargarita</taxon>
    </lineage>
</organism>
<evidence type="ECO:0000313" key="10">
    <source>
        <dbReference type="Proteomes" id="UP000076962"/>
    </source>
</evidence>
<dbReference type="InterPro" id="IPR001611">
    <property type="entry name" value="Leu-rich_rpt"/>
</dbReference>
<evidence type="ECO:0000256" key="6">
    <source>
        <dbReference type="ARBA" id="ARBA00023136"/>
    </source>
</evidence>